<gene>
    <name evidence="1" type="ordered locus">Mmc1_0113</name>
</gene>
<dbReference type="STRING" id="156889.Mmc1_0113"/>
<evidence type="ECO:0008006" key="3">
    <source>
        <dbReference type="Google" id="ProtNLM"/>
    </source>
</evidence>
<dbReference type="eggNOG" id="ENOG50303BN">
    <property type="taxonomic scope" value="Bacteria"/>
</dbReference>
<dbReference type="Pfam" id="PF14103">
    <property type="entry name" value="DUF4276"/>
    <property type="match status" value="1"/>
</dbReference>
<accession>A0L3U9</accession>
<protein>
    <recommendedName>
        <fullName evidence="3">DUF4276 family protein</fullName>
    </recommendedName>
</protein>
<dbReference type="HOGENOM" id="CLU_109798_0_0_5"/>
<proteinExistence type="predicted"/>
<sequence length="234" mass="25630">MHFEILVEDQSGKKALDILVPKIIGDDHTFNVHFYKGIGRIPKNLGNKADASKRILLDQFPKLLRGYGNTFAKYPADYPAAVILVCDLDDKCLKAFRQELFNILNACDPQPETRFCVAIEEGEAWFLGDIPAVKSAYPKAKDAVLNAYVNDSICGTWERLAEAVYTGGSTALSEKGWQAVGAEKSQWAEKISPHMDVTNNASPSFAYFRQKLLELAGARGVPGGSSGDIYGPTP</sequence>
<dbReference type="InterPro" id="IPR025455">
    <property type="entry name" value="DUF4276"/>
</dbReference>
<keyword evidence="2" id="KW-1185">Reference proteome</keyword>
<dbReference type="Proteomes" id="UP000002586">
    <property type="component" value="Chromosome"/>
</dbReference>
<evidence type="ECO:0000313" key="1">
    <source>
        <dbReference type="EMBL" id="ABK42642.1"/>
    </source>
</evidence>
<name>A0L3U9_MAGMM</name>
<dbReference type="AlphaFoldDB" id="A0L3U9"/>
<dbReference type="KEGG" id="mgm:Mmc1_0113"/>
<evidence type="ECO:0000313" key="2">
    <source>
        <dbReference type="Proteomes" id="UP000002586"/>
    </source>
</evidence>
<reference evidence="2" key="1">
    <citation type="journal article" date="2009" name="Appl. Environ. Microbiol.">
        <title>Complete genome sequence of the chemolithoautotrophic marine magnetotactic coccus strain MC-1.</title>
        <authorList>
            <person name="Schubbe S."/>
            <person name="Williams T.J."/>
            <person name="Xie G."/>
            <person name="Kiss H.E."/>
            <person name="Brettin T.S."/>
            <person name="Martinez D."/>
            <person name="Ross C.A."/>
            <person name="Schuler D."/>
            <person name="Cox B.L."/>
            <person name="Nealson K.H."/>
            <person name="Bazylinski D.A."/>
        </authorList>
    </citation>
    <scope>NUCLEOTIDE SEQUENCE [LARGE SCALE GENOMIC DNA]</scope>
    <source>
        <strain evidence="2">ATCC BAA-1437 / JCM 17883 / MC-1</strain>
    </source>
</reference>
<dbReference type="RefSeq" id="WP_011711815.1">
    <property type="nucleotide sequence ID" value="NC_008576.1"/>
</dbReference>
<dbReference type="OrthoDB" id="283783at2"/>
<organism evidence="1 2">
    <name type="scientific">Magnetococcus marinus (strain ATCC BAA-1437 / JCM 17883 / MC-1)</name>
    <dbReference type="NCBI Taxonomy" id="156889"/>
    <lineage>
        <taxon>Bacteria</taxon>
        <taxon>Pseudomonadati</taxon>
        <taxon>Pseudomonadota</taxon>
        <taxon>Magnetococcia</taxon>
        <taxon>Magnetococcales</taxon>
        <taxon>Magnetococcaceae</taxon>
        <taxon>Magnetococcus</taxon>
    </lineage>
</organism>
<reference evidence="1 2" key="2">
    <citation type="journal article" date="2012" name="Int. J. Syst. Evol. Microbiol.">
        <title>Magnetococcus marinus gen. nov., sp. nov., a marine, magnetotactic bacterium that represents a novel lineage (Magnetococcaceae fam. nov.; Magnetococcales ord. nov.) at the base of the Alphaproteobacteria.</title>
        <authorList>
            <person name="Bazylinski D.A."/>
            <person name="Williams T.J."/>
            <person name="Lefevre C.T."/>
            <person name="Berg R.J."/>
            <person name="Zhang C.L."/>
            <person name="Bowser S.S."/>
            <person name="Dean A.J."/>
            <person name="Beveridge T.J."/>
        </authorList>
    </citation>
    <scope>NUCLEOTIDE SEQUENCE [LARGE SCALE GENOMIC DNA]</scope>
    <source>
        <strain evidence="2">ATCC BAA-1437 / JCM 17883 / MC-1</strain>
    </source>
</reference>
<dbReference type="EMBL" id="CP000471">
    <property type="protein sequence ID" value="ABK42642.1"/>
    <property type="molecule type" value="Genomic_DNA"/>
</dbReference>